<evidence type="ECO:0000259" key="3">
    <source>
        <dbReference type="PROSITE" id="PS50001"/>
    </source>
</evidence>
<dbReference type="SMART" id="SM00252">
    <property type="entry name" value="SH2"/>
    <property type="match status" value="1"/>
</dbReference>
<keyword evidence="1 2" id="KW-0727">SH2 domain</keyword>
<evidence type="ECO:0000313" key="4">
    <source>
        <dbReference type="EMBL" id="EFX88924.1"/>
    </source>
</evidence>
<organism evidence="4 5">
    <name type="scientific">Daphnia pulex</name>
    <name type="common">Water flea</name>
    <dbReference type="NCBI Taxonomy" id="6669"/>
    <lineage>
        <taxon>Eukaryota</taxon>
        <taxon>Metazoa</taxon>
        <taxon>Ecdysozoa</taxon>
        <taxon>Arthropoda</taxon>
        <taxon>Crustacea</taxon>
        <taxon>Branchiopoda</taxon>
        <taxon>Diplostraca</taxon>
        <taxon>Cladocera</taxon>
        <taxon>Anomopoda</taxon>
        <taxon>Daphniidae</taxon>
        <taxon>Daphnia</taxon>
    </lineage>
</organism>
<keyword evidence="5" id="KW-1185">Reference proteome</keyword>
<evidence type="ECO:0000256" key="1">
    <source>
        <dbReference type="ARBA" id="ARBA00022999"/>
    </source>
</evidence>
<protein>
    <recommendedName>
        <fullName evidence="3">SH2 domain-containing protein</fullName>
    </recommendedName>
</protein>
<dbReference type="KEGG" id="dpx:DAPPUDRAFT_234063"/>
<dbReference type="HOGENOM" id="CLU_704503_0_0_1"/>
<dbReference type="CDD" id="cd00173">
    <property type="entry name" value="SH2"/>
    <property type="match status" value="1"/>
</dbReference>
<name>E9FUH2_DAPPU</name>
<dbReference type="InterPro" id="IPR051751">
    <property type="entry name" value="Immunoreceptor_sig_adapters"/>
</dbReference>
<dbReference type="Proteomes" id="UP000000305">
    <property type="component" value="Unassembled WGS sequence"/>
</dbReference>
<dbReference type="PANTHER" id="PTHR14098">
    <property type="entry name" value="SH2 DOMAIN CONTAINING PROTEIN"/>
    <property type="match status" value="1"/>
</dbReference>
<evidence type="ECO:0000313" key="5">
    <source>
        <dbReference type="Proteomes" id="UP000000305"/>
    </source>
</evidence>
<dbReference type="PANTHER" id="PTHR14098:SF14">
    <property type="entry name" value="SH2 DOMAIN-CONTAINING PROTEIN"/>
    <property type="match status" value="1"/>
</dbReference>
<dbReference type="STRING" id="6669.E9FUH2"/>
<dbReference type="GO" id="GO:0035556">
    <property type="term" value="P:intracellular signal transduction"/>
    <property type="evidence" value="ECO:0000318"/>
    <property type="project" value="GO_Central"/>
</dbReference>
<proteinExistence type="predicted"/>
<evidence type="ECO:0000256" key="2">
    <source>
        <dbReference type="PROSITE-ProRule" id="PRU00191"/>
    </source>
</evidence>
<dbReference type="InterPro" id="IPR036860">
    <property type="entry name" value="SH2_dom_sf"/>
</dbReference>
<feature type="domain" description="SH2" evidence="3">
    <location>
        <begin position="276"/>
        <end position="379"/>
    </location>
</feature>
<dbReference type="Pfam" id="PF00017">
    <property type="entry name" value="SH2"/>
    <property type="match status" value="1"/>
</dbReference>
<gene>
    <name evidence="4" type="ORF">DAPPUDRAFT_234063</name>
</gene>
<sequence length="392" mass="44532">MDNIFFRDIAKENNVDNDESDYLVPISGGAEESIPEAINSRINSFNSSDGGSPFILISSDSFTDTDDEAHNSPIAANNSTFSTKKKKKVRKPGFIKHLLSKTSLSEERVSQVHPLTHIVNMFAKRHLNPSSVGSCYMFLKTQIEFVLGGEVLASSARGHRTIGKQRLLLPLRLVAFLVLFGLTSLLTNRTMSFSENQIHSVLRLFRPFEIKIRPDGHPNRVSVNQPNHIRNQHTHHQRCLLFPGELFLFVERVRPRVLFSGVERHHRAQSEILDCRLHRKVAVLCKVLAVATPRQIPNLLMEDGTFLIRPSKHGGNNAFFTLSLQYHHSVFHILIRKRSDGKLALGSEKEEENTFHSLNELVQFHFDEAMQLHSSKRPAGKTRLTKWPENNT</sequence>
<dbReference type="AlphaFoldDB" id="E9FUH2"/>
<dbReference type="SUPFAM" id="SSF55550">
    <property type="entry name" value="SH2 domain"/>
    <property type="match status" value="1"/>
</dbReference>
<dbReference type="Gene3D" id="3.30.505.10">
    <property type="entry name" value="SH2 domain"/>
    <property type="match status" value="1"/>
</dbReference>
<dbReference type="GO" id="GO:0005737">
    <property type="term" value="C:cytoplasm"/>
    <property type="evidence" value="ECO:0007669"/>
    <property type="project" value="UniProtKB-ARBA"/>
</dbReference>
<dbReference type="GO" id="GO:0007169">
    <property type="term" value="P:cell surface receptor protein tyrosine kinase signaling pathway"/>
    <property type="evidence" value="ECO:0000318"/>
    <property type="project" value="GO_Central"/>
</dbReference>
<dbReference type="InParanoid" id="E9FUH2"/>
<dbReference type="InterPro" id="IPR000980">
    <property type="entry name" value="SH2"/>
</dbReference>
<reference evidence="4 5" key="1">
    <citation type="journal article" date="2011" name="Science">
        <title>The ecoresponsive genome of Daphnia pulex.</title>
        <authorList>
            <person name="Colbourne J.K."/>
            <person name="Pfrender M.E."/>
            <person name="Gilbert D."/>
            <person name="Thomas W.K."/>
            <person name="Tucker A."/>
            <person name="Oakley T.H."/>
            <person name="Tokishita S."/>
            <person name="Aerts A."/>
            <person name="Arnold G.J."/>
            <person name="Basu M.K."/>
            <person name="Bauer D.J."/>
            <person name="Caceres C.E."/>
            <person name="Carmel L."/>
            <person name="Casola C."/>
            <person name="Choi J.H."/>
            <person name="Detter J.C."/>
            <person name="Dong Q."/>
            <person name="Dusheyko S."/>
            <person name="Eads B.D."/>
            <person name="Frohlich T."/>
            <person name="Geiler-Samerotte K.A."/>
            <person name="Gerlach D."/>
            <person name="Hatcher P."/>
            <person name="Jogdeo S."/>
            <person name="Krijgsveld J."/>
            <person name="Kriventseva E.V."/>
            <person name="Kultz D."/>
            <person name="Laforsch C."/>
            <person name="Lindquist E."/>
            <person name="Lopez J."/>
            <person name="Manak J.R."/>
            <person name="Muller J."/>
            <person name="Pangilinan J."/>
            <person name="Patwardhan R.P."/>
            <person name="Pitluck S."/>
            <person name="Pritham E.J."/>
            <person name="Rechtsteiner A."/>
            <person name="Rho M."/>
            <person name="Rogozin I.B."/>
            <person name="Sakarya O."/>
            <person name="Salamov A."/>
            <person name="Schaack S."/>
            <person name="Shapiro H."/>
            <person name="Shiga Y."/>
            <person name="Skalitzky C."/>
            <person name="Smith Z."/>
            <person name="Souvorov A."/>
            <person name="Sung W."/>
            <person name="Tang Z."/>
            <person name="Tsuchiya D."/>
            <person name="Tu H."/>
            <person name="Vos H."/>
            <person name="Wang M."/>
            <person name="Wolf Y.I."/>
            <person name="Yamagata H."/>
            <person name="Yamada T."/>
            <person name="Ye Y."/>
            <person name="Shaw J.R."/>
            <person name="Andrews J."/>
            <person name="Crease T.J."/>
            <person name="Tang H."/>
            <person name="Lucas S.M."/>
            <person name="Robertson H.M."/>
            <person name="Bork P."/>
            <person name="Koonin E.V."/>
            <person name="Zdobnov E.M."/>
            <person name="Grigoriev I.V."/>
            <person name="Lynch M."/>
            <person name="Boore J.L."/>
        </authorList>
    </citation>
    <scope>NUCLEOTIDE SEQUENCE [LARGE SCALE GENOMIC DNA]</scope>
</reference>
<dbReference type="EMBL" id="GL732525">
    <property type="protein sequence ID" value="EFX88924.1"/>
    <property type="molecule type" value="Genomic_DNA"/>
</dbReference>
<accession>E9FUH2</accession>
<dbReference type="PROSITE" id="PS50001">
    <property type="entry name" value="SH2"/>
    <property type="match status" value="1"/>
</dbReference>
<dbReference type="OrthoDB" id="10044490at2759"/>